<reference evidence="9" key="1">
    <citation type="submission" date="2018-11" db="EMBL/GenBank/DDBJ databases">
        <title>Rhizobium chutanense sp. nov., isolated from root nodules of Phaseolus vulgaris in China.</title>
        <authorList>
            <person name="Huo Y."/>
        </authorList>
    </citation>
    <scope>NUCLEOTIDE SEQUENCE [LARGE SCALE GENOMIC DNA]</scope>
    <source>
        <strain evidence="9">CCBAU 65647</strain>
    </source>
</reference>
<keyword evidence="2 6" id="KW-0732">Signal</keyword>
<feature type="domain" description="Outer membrane protein beta-barrel" evidence="7">
    <location>
        <begin position="26"/>
        <end position="209"/>
    </location>
</feature>
<dbReference type="Proteomes" id="UP000278823">
    <property type="component" value="Unassembled WGS sequence"/>
</dbReference>
<sequence length="209" mass="21799">MLSINTRLALSAAFAVLLSEAVAAADLDNSYVKAPYPQPTAFDWGGAYIGGHAGVASSHLNPFSNGKGLAAGAQAGYNFQFGSAVLGAEVEGTYMGGTDQSVRGGKLDEQWRLAAKAKAGMGLDKTLVYGTAGYAMTKFENGNNIRRSPGWEGGYLVGGGIEQAFGNGLSAKVEYNYVMTPDVKTTTNAGTTRTDIDSHVIKAGINLRF</sequence>
<evidence type="ECO:0000256" key="6">
    <source>
        <dbReference type="SAM" id="SignalP"/>
    </source>
</evidence>
<dbReference type="InterPro" id="IPR011250">
    <property type="entry name" value="OMP/PagP_B-barrel"/>
</dbReference>
<keyword evidence="9" id="KW-1185">Reference proteome</keyword>
<keyword evidence="4" id="KW-0998">Cell outer membrane</keyword>
<feature type="signal peptide" evidence="6">
    <location>
        <begin position="1"/>
        <end position="24"/>
    </location>
</feature>
<dbReference type="EMBL" id="RJTH01000001">
    <property type="protein sequence ID" value="RUM27068.1"/>
    <property type="molecule type" value="Genomic_DNA"/>
</dbReference>
<dbReference type="PANTHER" id="PTHR34001:SF3">
    <property type="entry name" value="BLL7405 PROTEIN"/>
    <property type="match status" value="1"/>
</dbReference>
<protein>
    <submittedName>
        <fullName evidence="8">Porin family protein</fullName>
    </submittedName>
</protein>
<organism evidence="8 9">
    <name type="scientific">Rhizobium vallis</name>
    <dbReference type="NCBI Taxonomy" id="634290"/>
    <lineage>
        <taxon>Bacteria</taxon>
        <taxon>Pseudomonadati</taxon>
        <taxon>Pseudomonadota</taxon>
        <taxon>Alphaproteobacteria</taxon>
        <taxon>Hyphomicrobiales</taxon>
        <taxon>Rhizobiaceae</taxon>
        <taxon>Rhizobium/Agrobacterium group</taxon>
        <taxon>Rhizobium</taxon>
    </lineage>
</organism>
<evidence type="ECO:0000259" key="7">
    <source>
        <dbReference type="Pfam" id="PF13505"/>
    </source>
</evidence>
<dbReference type="Gene3D" id="2.40.160.20">
    <property type="match status" value="1"/>
</dbReference>
<feature type="chain" id="PRO_5018553905" evidence="6">
    <location>
        <begin position="25"/>
        <end position="209"/>
    </location>
</feature>
<dbReference type="GO" id="GO:0009279">
    <property type="term" value="C:cell outer membrane"/>
    <property type="evidence" value="ECO:0007669"/>
    <property type="project" value="UniProtKB-SubCell"/>
</dbReference>
<dbReference type="AlphaFoldDB" id="A0A3S0TEM8"/>
<proteinExistence type="inferred from homology"/>
<keyword evidence="3" id="KW-0472">Membrane</keyword>
<evidence type="ECO:0000256" key="3">
    <source>
        <dbReference type="ARBA" id="ARBA00023136"/>
    </source>
</evidence>
<dbReference type="InterPro" id="IPR027385">
    <property type="entry name" value="Beta-barrel_OMP"/>
</dbReference>
<comment type="caution">
    <text evidence="8">The sequence shown here is derived from an EMBL/GenBank/DDBJ whole genome shotgun (WGS) entry which is preliminary data.</text>
</comment>
<comment type="subcellular location">
    <subcellularLocation>
        <location evidence="1">Cell outer membrane</location>
    </subcellularLocation>
</comment>
<evidence type="ECO:0000313" key="8">
    <source>
        <dbReference type="EMBL" id="RUM27068.1"/>
    </source>
</evidence>
<dbReference type="PANTHER" id="PTHR34001">
    <property type="entry name" value="BLL7405 PROTEIN"/>
    <property type="match status" value="1"/>
</dbReference>
<comment type="similarity">
    <text evidence="5">Belongs to the Omp25/RopB family.</text>
</comment>
<evidence type="ECO:0000256" key="2">
    <source>
        <dbReference type="ARBA" id="ARBA00022729"/>
    </source>
</evidence>
<evidence type="ECO:0000256" key="4">
    <source>
        <dbReference type="ARBA" id="ARBA00023237"/>
    </source>
</evidence>
<dbReference type="SUPFAM" id="SSF56925">
    <property type="entry name" value="OMPA-like"/>
    <property type="match status" value="1"/>
</dbReference>
<dbReference type="Pfam" id="PF13505">
    <property type="entry name" value="OMP_b-brl"/>
    <property type="match status" value="1"/>
</dbReference>
<evidence type="ECO:0000256" key="1">
    <source>
        <dbReference type="ARBA" id="ARBA00004442"/>
    </source>
</evidence>
<evidence type="ECO:0000256" key="5">
    <source>
        <dbReference type="ARBA" id="ARBA00038306"/>
    </source>
</evidence>
<dbReference type="InterPro" id="IPR051692">
    <property type="entry name" value="OMP-like"/>
</dbReference>
<dbReference type="OrthoDB" id="9815357at2"/>
<gene>
    <name evidence="8" type="ORF">EFQ99_02365</name>
</gene>
<evidence type="ECO:0000313" key="9">
    <source>
        <dbReference type="Proteomes" id="UP000278823"/>
    </source>
</evidence>
<accession>A0A3S0TEM8</accession>
<dbReference type="RefSeq" id="WP_126919051.1">
    <property type="nucleotide sequence ID" value="NZ_ML133686.1"/>
</dbReference>
<name>A0A3S0TEM8_9HYPH</name>